<proteinExistence type="predicted"/>
<protein>
    <submittedName>
        <fullName evidence="1">3-hydroxyisobutyryl-coenzyme A hydrolase</fullName>
    </submittedName>
</protein>
<evidence type="ECO:0000313" key="1">
    <source>
        <dbReference type="EMBL" id="KAI0032817.1"/>
    </source>
</evidence>
<sequence length="471" mass="51941">MRSLTAASRAGAIARHMATSSASPPRPDDKESPVTFSEKFSLRQFTLNRPQKLNTLDMHMLELLSPVLAYWEQAELPSVIMGTGSGRAFCAGGDVAVITENLDNAAGRENAIRFFQREFGLDYFLALLSTPYVAVMDGITFGGGFGLAAAAAFRVATEKTLVAMPETKIGYFPDVGASYYLSRLDGEIVSGRTAFELGLATHYIPSNRISILSDRLAMVEKVSFEHVNNALNELHGEREPSDPPSRFLGAIRNALDDAFSQRDVQGIIDRLNLYGSGEVSGSSAEVVRWAKDTLNMLEDRSPTSLKVALKAVRKGKTMSLLEAFDMEMGMASVYCTGSVPDFKTGVSTVIREKLRTRPAWTPSTLADVPDVDIEKTFFEVAGAKRLQLEYPPFVVDRQPRDPMAYALPTEERIRRLVKGEDKKSTGTALTLEELLKEVDNLTGFKPGTRDKVLETIDRKCVLDEGVYLRWK</sequence>
<comment type="caution">
    <text evidence="1">The sequence shown here is derived from an EMBL/GenBank/DDBJ whole genome shotgun (WGS) entry which is preliminary data.</text>
</comment>
<reference evidence="1" key="1">
    <citation type="submission" date="2021-02" db="EMBL/GenBank/DDBJ databases">
        <authorList>
            <consortium name="DOE Joint Genome Institute"/>
            <person name="Ahrendt S."/>
            <person name="Looney B.P."/>
            <person name="Miyauchi S."/>
            <person name="Morin E."/>
            <person name="Drula E."/>
            <person name="Courty P.E."/>
            <person name="Chicoki N."/>
            <person name="Fauchery L."/>
            <person name="Kohler A."/>
            <person name="Kuo A."/>
            <person name="Labutti K."/>
            <person name="Pangilinan J."/>
            <person name="Lipzen A."/>
            <person name="Riley R."/>
            <person name="Andreopoulos W."/>
            <person name="He G."/>
            <person name="Johnson J."/>
            <person name="Barry K.W."/>
            <person name="Grigoriev I.V."/>
            <person name="Nagy L."/>
            <person name="Hibbett D."/>
            <person name="Henrissat B."/>
            <person name="Matheny P.B."/>
            <person name="Labbe J."/>
            <person name="Martin F."/>
        </authorList>
    </citation>
    <scope>NUCLEOTIDE SEQUENCE</scope>
    <source>
        <strain evidence="1">EC-137</strain>
    </source>
</reference>
<accession>A0ACB8QMD6</accession>
<organism evidence="1 2">
    <name type="scientific">Vararia minispora EC-137</name>
    <dbReference type="NCBI Taxonomy" id="1314806"/>
    <lineage>
        <taxon>Eukaryota</taxon>
        <taxon>Fungi</taxon>
        <taxon>Dikarya</taxon>
        <taxon>Basidiomycota</taxon>
        <taxon>Agaricomycotina</taxon>
        <taxon>Agaricomycetes</taxon>
        <taxon>Russulales</taxon>
        <taxon>Lachnocladiaceae</taxon>
        <taxon>Vararia</taxon>
    </lineage>
</organism>
<evidence type="ECO:0000313" key="2">
    <source>
        <dbReference type="Proteomes" id="UP000814128"/>
    </source>
</evidence>
<reference evidence="1" key="2">
    <citation type="journal article" date="2022" name="New Phytol.">
        <title>Evolutionary transition to the ectomycorrhizal habit in the genomes of a hyperdiverse lineage of mushroom-forming fungi.</title>
        <authorList>
            <person name="Looney B."/>
            <person name="Miyauchi S."/>
            <person name="Morin E."/>
            <person name="Drula E."/>
            <person name="Courty P.E."/>
            <person name="Kohler A."/>
            <person name="Kuo A."/>
            <person name="LaButti K."/>
            <person name="Pangilinan J."/>
            <person name="Lipzen A."/>
            <person name="Riley R."/>
            <person name="Andreopoulos W."/>
            <person name="He G."/>
            <person name="Johnson J."/>
            <person name="Nolan M."/>
            <person name="Tritt A."/>
            <person name="Barry K.W."/>
            <person name="Grigoriev I.V."/>
            <person name="Nagy L.G."/>
            <person name="Hibbett D."/>
            <person name="Henrissat B."/>
            <person name="Matheny P.B."/>
            <person name="Labbe J."/>
            <person name="Martin F.M."/>
        </authorList>
    </citation>
    <scope>NUCLEOTIDE SEQUENCE</scope>
    <source>
        <strain evidence="1">EC-137</strain>
    </source>
</reference>
<dbReference type="Proteomes" id="UP000814128">
    <property type="component" value="Unassembled WGS sequence"/>
</dbReference>
<name>A0ACB8QMD6_9AGAM</name>
<keyword evidence="1" id="KW-0378">Hydrolase</keyword>
<gene>
    <name evidence="1" type="ORF">K488DRAFT_85492</name>
</gene>
<keyword evidence="2" id="KW-1185">Reference proteome</keyword>
<dbReference type="EMBL" id="MU273535">
    <property type="protein sequence ID" value="KAI0032817.1"/>
    <property type="molecule type" value="Genomic_DNA"/>
</dbReference>